<evidence type="ECO:0000256" key="1">
    <source>
        <dbReference type="ARBA" id="ARBA00023002"/>
    </source>
</evidence>
<protein>
    <recommendedName>
        <fullName evidence="2">6-phosphogluconate dehydrogenase NADP-binding domain-containing protein</fullName>
    </recommendedName>
</protein>
<name>A0A381P8I7_9ZZZZ</name>
<feature type="domain" description="6-phosphogluconate dehydrogenase NADP-binding" evidence="2">
    <location>
        <begin position="1"/>
        <end position="145"/>
    </location>
</feature>
<accession>A0A381P8I7</accession>
<dbReference type="AlphaFoldDB" id="A0A381P8I7"/>
<organism evidence="3">
    <name type="scientific">marine metagenome</name>
    <dbReference type="NCBI Taxonomy" id="408172"/>
    <lineage>
        <taxon>unclassified sequences</taxon>
        <taxon>metagenomes</taxon>
        <taxon>ecological metagenomes</taxon>
    </lineage>
</organism>
<reference evidence="3" key="1">
    <citation type="submission" date="2018-05" db="EMBL/GenBank/DDBJ databases">
        <authorList>
            <person name="Lanie J.A."/>
            <person name="Ng W.-L."/>
            <person name="Kazmierczak K.M."/>
            <person name="Andrzejewski T.M."/>
            <person name="Davidsen T.M."/>
            <person name="Wayne K.J."/>
            <person name="Tettelin H."/>
            <person name="Glass J.I."/>
            <person name="Rusch D."/>
            <person name="Podicherti R."/>
            <person name="Tsui H.-C.T."/>
            <person name="Winkler M.E."/>
        </authorList>
    </citation>
    <scope>NUCLEOTIDE SEQUENCE</scope>
</reference>
<proteinExistence type="predicted"/>
<dbReference type="Gene3D" id="1.10.1040.10">
    <property type="entry name" value="N-(1-d-carboxylethyl)-l-norvaline Dehydrogenase, domain 2"/>
    <property type="match status" value="1"/>
</dbReference>
<dbReference type="GO" id="GO:0050661">
    <property type="term" value="F:NADP binding"/>
    <property type="evidence" value="ECO:0007669"/>
    <property type="project" value="InterPro"/>
</dbReference>
<dbReference type="InterPro" id="IPR013328">
    <property type="entry name" value="6PGD_dom2"/>
</dbReference>
<evidence type="ECO:0000313" key="3">
    <source>
        <dbReference type="EMBL" id="SUZ63266.1"/>
    </source>
</evidence>
<dbReference type="SUPFAM" id="SSF48179">
    <property type="entry name" value="6-phosphogluconate dehydrogenase C-terminal domain-like"/>
    <property type="match status" value="1"/>
</dbReference>
<dbReference type="PANTHER" id="PTHR43060:SF15">
    <property type="entry name" value="3-HYDROXYISOBUTYRATE DEHYDROGENASE-LIKE 1, MITOCHONDRIAL-RELATED"/>
    <property type="match status" value="1"/>
</dbReference>
<sequence length="272" mass="27735">MGSAMAGRLLETGVQLIVFDLNPETMAEAVGLGAEPAGSTAEVAAFADVVSICVPDAHHVSSVLDGLGEGAVVGLPVLVHSTIHPDAVAACRMQAAIWGGVLHDVCVAGGAVAASAGELVLFVGGRADLPPAAATLLSYYSSHIVEAGPVGSGAAMKLAFNVLTYAQFAASAVAFEIAEGAEVDTDALVDAWRHVGQLGSLTEQFLPVLSIPAEHVVGDFRDSLRSTVDIARKDLRLAADLCVVGGLGDMVEALEKAMPEVFGVADEIREAP</sequence>
<dbReference type="PANTHER" id="PTHR43060">
    <property type="entry name" value="3-HYDROXYISOBUTYRATE DEHYDROGENASE-LIKE 1, MITOCHONDRIAL-RELATED"/>
    <property type="match status" value="1"/>
</dbReference>
<dbReference type="InterPro" id="IPR015815">
    <property type="entry name" value="HIBADH-related"/>
</dbReference>
<gene>
    <name evidence="3" type="ORF">METZ01_LOCUS16120</name>
</gene>
<dbReference type="Pfam" id="PF03446">
    <property type="entry name" value="NAD_binding_2"/>
    <property type="match status" value="1"/>
</dbReference>
<dbReference type="EMBL" id="UINC01000912">
    <property type="protein sequence ID" value="SUZ63266.1"/>
    <property type="molecule type" value="Genomic_DNA"/>
</dbReference>
<evidence type="ECO:0000259" key="2">
    <source>
        <dbReference type="Pfam" id="PF03446"/>
    </source>
</evidence>
<dbReference type="Gene3D" id="3.40.50.720">
    <property type="entry name" value="NAD(P)-binding Rossmann-like Domain"/>
    <property type="match status" value="1"/>
</dbReference>
<keyword evidence="1" id="KW-0560">Oxidoreductase</keyword>
<dbReference type="SUPFAM" id="SSF51735">
    <property type="entry name" value="NAD(P)-binding Rossmann-fold domains"/>
    <property type="match status" value="1"/>
</dbReference>
<dbReference type="InterPro" id="IPR036291">
    <property type="entry name" value="NAD(P)-bd_dom_sf"/>
</dbReference>
<dbReference type="PIRSF" id="PIRSF000103">
    <property type="entry name" value="HIBADH"/>
    <property type="match status" value="1"/>
</dbReference>
<dbReference type="InterPro" id="IPR006115">
    <property type="entry name" value="6PGDH_NADP-bd"/>
</dbReference>
<dbReference type="GO" id="GO:0016491">
    <property type="term" value="F:oxidoreductase activity"/>
    <property type="evidence" value="ECO:0007669"/>
    <property type="project" value="UniProtKB-KW"/>
</dbReference>
<dbReference type="InterPro" id="IPR008927">
    <property type="entry name" value="6-PGluconate_DH-like_C_sf"/>
</dbReference>